<proteinExistence type="predicted"/>
<name>A0ABS4F2T5_9CLOT</name>
<evidence type="ECO:0000313" key="1">
    <source>
        <dbReference type="EMBL" id="MBP1890559.1"/>
    </source>
</evidence>
<reference evidence="1 2" key="1">
    <citation type="submission" date="2021-03" db="EMBL/GenBank/DDBJ databases">
        <title>Genomic Encyclopedia of Type Strains, Phase IV (KMG-IV): sequencing the most valuable type-strain genomes for metagenomic binning, comparative biology and taxonomic classification.</title>
        <authorList>
            <person name="Goeker M."/>
        </authorList>
    </citation>
    <scope>NUCLEOTIDE SEQUENCE [LARGE SCALE GENOMIC DNA]</scope>
    <source>
        <strain evidence="1 2">DSM 3984</strain>
    </source>
</reference>
<protein>
    <submittedName>
        <fullName evidence="1">Uncharacterized protein</fullName>
    </submittedName>
</protein>
<organism evidence="1 2">
    <name type="scientific">Clostridium moniliforme</name>
    <dbReference type="NCBI Taxonomy" id="39489"/>
    <lineage>
        <taxon>Bacteria</taxon>
        <taxon>Bacillati</taxon>
        <taxon>Bacillota</taxon>
        <taxon>Clostridia</taxon>
        <taxon>Eubacteriales</taxon>
        <taxon>Clostridiaceae</taxon>
        <taxon>Clostridium</taxon>
    </lineage>
</organism>
<comment type="caution">
    <text evidence="1">The sequence shown here is derived from an EMBL/GenBank/DDBJ whole genome shotgun (WGS) entry which is preliminary data.</text>
</comment>
<keyword evidence="2" id="KW-1185">Reference proteome</keyword>
<dbReference type="Proteomes" id="UP000783390">
    <property type="component" value="Unassembled WGS sequence"/>
</dbReference>
<dbReference type="RefSeq" id="WP_209797479.1">
    <property type="nucleotide sequence ID" value="NZ_JAGGJZ010000008.1"/>
</dbReference>
<sequence>MRSLSKGSFINMVNIRPKSIMEGFNNYSNAIITYKNISEAEYIENNFIKFLNEAYEENDRFIVDYYGNVLTNEEFSRMLKEVTEEEKRILNNIKNNFNSEDIYFQIEDKSILNIFIKLSLKGILFSTFYFIDDEITIWSNYDYKFVMFFNKDETLEKYKLLAEKYKLIIKNVKKVE</sequence>
<gene>
    <name evidence="1" type="ORF">J2Z53_002164</name>
</gene>
<accession>A0ABS4F2T5</accession>
<dbReference type="EMBL" id="JAGGJZ010000008">
    <property type="protein sequence ID" value="MBP1890559.1"/>
    <property type="molecule type" value="Genomic_DNA"/>
</dbReference>
<evidence type="ECO:0000313" key="2">
    <source>
        <dbReference type="Proteomes" id="UP000783390"/>
    </source>
</evidence>